<reference evidence="4 5" key="1">
    <citation type="submission" date="2016-02" db="EMBL/GenBank/DDBJ databases">
        <title>Complete genome sequence and transcriptome regulation of the pentose utilising yeast Sugiyamaella lignohabitans.</title>
        <authorList>
            <person name="Bellasio M."/>
            <person name="Peymann A."/>
            <person name="Valli M."/>
            <person name="Sipitzky M."/>
            <person name="Graf A."/>
            <person name="Sauer M."/>
            <person name="Marx H."/>
            <person name="Mattanovich D."/>
        </authorList>
    </citation>
    <scope>NUCLEOTIDE SEQUENCE [LARGE SCALE GENOMIC DNA]</scope>
    <source>
        <strain evidence="4 5">CBS 10342</strain>
    </source>
</reference>
<dbReference type="InterPro" id="IPR018034">
    <property type="entry name" value="Kri1"/>
</dbReference>
<feature type="domain" description="Kri1-like C-terminal" evidence="3">
    <location>
        <begin position="453"/>
        <end position="541"/>
    </location>
</feature>
<dbReference type="GO" id="GO:0005730">
    <property type="term" value="C:nucleolus"/>
    <property type="evidence" value="ECO:0007669"/>
    <property type="project" value="EnsemblFungi"/>
</dbReference>
<dbReference type="GO" id="GO:0030686">
    <property type="term" value="C:90S preribosome"/>
    <property type="evidence" value="ECO:0007669"/>
    <property type="project" value="EnsemblFungi"/>
</dbReference>
<proteinExistence type="inferred from homology"/>
<sequence>MARKKSARRKALEAQAKEQGESPAKVENKDKLGLEEESDEDINTLSINQEYAKRFEHNKSREEKHRQEEKDKAKLLEDSEEDAEDSSDDEDEDDFGELLTEDVDDGIQKVLETIRTNPKALLDPSVKFFDNSENAASANGNGTSKAMYLKDYHRQNLLSGGVHDDDEENDNEEKPYAIQNREDRAKLLAEINKDDEDEEDDGDFLTKRKEQRTIEAIELPDPEQDQKGFLEAYTSSKAWIPSGIDKKTGKEIVPAYGDIVGDEDDEEFDDIADDFETAYNFRYEDPNAAEIVSYARNESTLRRKGDNSRKRAREQKTELKKQEEQSKKAEVNKIKKKKVNEVLSKFEKLKEVIDDDETAAQFENMDLLEGDFDASEWDKRMEQVFNETFYSKKDKNFAGDDKADEEDKDDETKEEPDEPKENIKEAEDEEPERRSRKDKHEAKKEKQKMRQIAEQFVEANLDLALEQEKIDLVSSGTKFRYREVSPDSYGLTARDILLADDKDLNEFVGIKKLAPFRDEEKKKHDRRKYAKKRRLREWRKAVFSTEDEPTDELFEKLVASQDAGQPKKKKQRKR</sequence>
<organism evidence="4 5">
    <name type="scientific">Sugiyamaella lignohabitans</name>
    <dbReference type="NCBI Taxonomy" id="796027"/>
    <lineage>
        <taxon>Eukaryota</taxon>
        <taxon>Fungi</taxon>
        <taxon>Dikarya</taxon>
        <taxon>Ascomycota</taxon>
        <taxon>Saccharomycotina</taxon>
        <taxon>Dipodascomycetes</taxon>
        <taxon>Dipodascales</taxon>
        <taxon>Trichomonascaceae</taxon>
        <taxon>Sugiyamaella</taxon>
    </lineage>
</organism>
<dbReference type="GeneID" id="30034147"/>
<comment type="similarity">
    <text evidence="1">Belongs to the KRI1 family.</text>
</comment>
<protein>
    <submittedName>
        <fullName evidence="4">Kri1p</fullName>
    </submittedName>
</protein>
<feature type="compositionally biased region" description="Basic and acidic residues" evidence="2">
    <location>
        <begin position="390"/>
        <end position="401"/>
    </location>
</feature>
<dbReference type="RefSeq" id="XP_018737128.1">
    <property type="nucleotide sequence ID" value="XM_018879189.1"/>
</dbReference>
<feature type="region of interest" description="Disordered" evidence="2">
    <location>
        <begin position="158"/>
        <end position="181"/>
    </location>
</feature>
<feature type="compositionally biased region" description="Acidic residues" evidence="2">
    <location>
        <begin position="402"/>
        <end position="418"/>
    </location>
</feature>
<dbReference type="KEGG" id="slb:AWJ20_2256"/>
<feature type="compositionally biased region" description="Basic and acidic residues" evidence="2">
    <location>
        <begin position="419"/>
        <end position="444"/>
    </location>
</feature>
<feature type="compositionally biased region" description="Basic and acidic residues" evidence="2">
    <location>
        <begin position="10"/>
        <end position="34"/>
    </location>
</feature>
<dbReference type="PANTHER" id="PTHR14490:SF5">
    <property type="entry name" value="PROTEIN KRI1 HOMOLOG"/>
    <property type="match status" value="1"/>
</dbReference>
<evidence type="ECO:0000256" key="2">
    <source>
        <dbReference type="SAM" id="MobiDB-lite"/>
    </source>
</evidence>
<evidence type="ECO:0000313" key="5">
    <source>
        <dbReference type="Proteomes" id="UP000189580"/>
    </source>
</evidence>
<dbReference type="GO" id="GO:0000447">
    <property type="term" value="P:endonucleolytic cleavage in ITS1 to separate SSU-rRNA from 5.8S rRNA and LSU-rRNA from tricistronic rRNA transcript (SSU-rRNA, 5.8S rRNA, LSU-rRNA)"/>
    <property type="evidence" value="ECO:0007669"/>
    <property type="project" value="EnsemblFungi"/>
</dbReference>
<dbReference type="EMBL" id="CP014503">
    <property type="protein sequence ID" value="ANB14651.1"/>
    <property type="molecule type" value="Genomic_DNA"/>
</dbReference>
<feature type="region of interest" description="Disordered" evidence="2">
    <location>
        <begin position="1"/>
        <end position="103"/>
    </location>
</feature>
<keyword evidence="5" id="KW-1185">Reference proteome</keyword>
<dbReference type="Proteomes" id="UP000189580">
    <property type="component" value="Chromosome b"/>
</dbReference>
<dbReference type="InterPro" id="IPR024626">
    <property type="entry name" value="Kri1-like_C"/>
</dbReference>
<feature type="compositionally biased region" description="Basic and acidic residues" evidence="2">
    <location>
        <begin position="172"/>
        <end position="181"/>
    </location>
</feature>
<dbReference type="Pfam" id="PF12936">
    <property type="entry name" value="Kri1_C"/>
    <property type="match status" value="1"/>
</dbReference>
<gene>
    <name evidence="4" type="primary">KRI1</name>
    <name evidence="4" type="ORF">AWJ20_2256</name>
</gene>
<feature type="region of interest" description="Disordered" evidence="2">
    <location>
        <begin position="299"/>
        <end position="332"/>
    </location>
</feature>
<dbReference type="PANTHER" id="PTHR14490">
    <property type="entry name" value="ZINC FINGER, ZZ TYPE"/>
    <property type="match status" value="1"/>
</dbReference>
<dbReference type="AlphaFoldDB" id="A0A167EZU4"/>
<evidence type="ECO:0000259" key="3">
    <source>
        <dbReference type="Pfam" id="PF12936"/>
    </source>
</evidence>
<dbReference type="OrthoDB" id="10252032at2759"/>
<feature type="region of interest" description="Disordered" evidence="2">
    <location>
        <begin position="390"/>
        <end position="448"/>
    </location>
</feature>
<evidence type="ECO:0000256" key="1">
    <source>
        <dbReference type="ARBA" id="ARBA00007473"/>
    </source>
</evidence>
<evidence type="ECO:0000313" key="4">
    <source>
        <dbReference type="EMBL" id="ANB14651.1"/>
    </source>
</evidence>
<name>A0A167EZU4_9ASCO</name>
<dbReference type="Pfam" id="PF05178">
    <property type="entry name" value="Kri1"/>
    <property type="match status" value="1"/>
</dbReference>
<feature type="compositionally biased region" description="Acidic residues" evidence="2">
    <location>
        <begin position="78"/>
        <end position="103"/>
    </location>
</feature>
<accession>A0A167EZU4</accession>
<feature type="compositionally biased region" description="Basic and acidic residues" evidence="2">
    <location>
        <begin position="51"/>
        <end position="77"/>
    </location>
</feature>